<evidence type="ECO:0000256" key="5">
    <source>
        <dbReference type="ARBA" id="ARBA00022989"/>
    </source>
</evidence>
<evidence type="ECO:0000256" key="7">
    <source>
        <dbReference type="ARBA" id="ARBA00023294"/>
    </source>
</evidence>
<keyword evidence="7" id="KW-0927">Auxin signaling pathway</keyword>
<organism evidence="11 12">
    <name type="scientific">Flemingia macrophylla</name>
    <dbReference type="NCBI Taxonomy" id="520843"/>
    <lineage>
        <taxon>Eukaryota</taxon>
        <taxon>Viridiplantae</taxon>
        <taxon>Streptophyta</taxon>
        <taxon>Embryophyta</taxon>
        <taxon>Tracheophyta</taxon>
        <taxon>Spermatophyta</taxon>
        <taxon>Magnoliopsida</taxon>
        <taxon>eudicotyledons</taxon>
        <taxon>Gunneridae</taxon>
        <taxon>Pentapetalae</taxon>
        <taxon>rosids</taxon>
        <taxon>fabids</taxon>
        <taxon>Fabales</taxon>
        <taxon>Fabaceae</taxon>
        <taxon>Papilionoideae</taxon>
        <taxon>50 kb inversion clade</taxon>
        <taxon>NPAAA clade</taxon>
        <taxon>indigoferoid/millettioid clade</taxon>
        <taxon>Phaseoleae</taxon>
        <taxon>Flemingia</taxon>
    </lineage>
</organism>
<feature type="transmembrane region" description="Helical" evidence="10">
    <location>
        <begin position="328"/>
        <end position="349"/>
    </location>
</feature>
<dbReference type="GO" id="GO:0009734">
    <property type="term" value="P:auxin-activated signaling pathway"/>
    <property type="evidence" value="ECO:0007669"/>
    <property type="project" value="UniProtKB-KW"/>
</dbReference>
<feature type="transmembrane region" description="Helical" evidence="10">
    <location>
        <begin position="397"/>
        <end position="420"/>
    </location>
</feature>
<evidence type="ECO:0000256" key="8">
    <source>
        <dbReference type="ARBA" id="ARBA00025100"/>
    </source>
</evidence>
<dbReference type="PANTHER" id="PTHR31651:SF11">
    <property type="entry name" value="AUXIN EFFLUX CARRIER FAMILY PROTEIN"/>
    <property type="match status" value="1"/>
</dbReference>
<dbReference type="EMBL" id="JBGMDY010000001">
    <property type="protein sequence ID" value="KAL2348709.1"/>
    <property type="molecule type" value="Genomic_DNA"/>
</dbReference>
<dbReference type="Pfam" id="PF03547">
    <property type="entry name" value="Mem_trans"/>
    <property type="match status" value="1"/>
</dbReference>
<gene>
    <name evidence="11" type="ORF">Fmac_002709</name>
</gene>
<feature type="transmembrane region" description="Helical" evidence="10">
    <location>
        <begin position="255"/>
        <end position="276"/>
    </location>
</feature>
<reference evidence="11 12" key="1">
    <citation type="submission" date="2024-08" db="EMBL/GenBank/DDBJ databases">
        <title>Insights into the chromosomal genome structure of Flemingia macrophylla.</title>
        <authorList>
            <person name="Ding Y."/>
            <person name="Zhao Y."/>
            <person name="Bi W."/>
            <person name="Wu M."/>
            <person name="Zhao G."/>
            <person name="Gong Y."/>
            <person name="Li W."/>
            <person name="Zhang P."/>
        </authorList>
    </citation>
    <scope>NUCLEOTIDE SEQUENCE [LARGE SCALE GENOMIC DNA]</scope>
    <source>
        <strain evidence="11">DYQJB</strain>
        <tissue evidence="11">Leaf</tissue>
    </source>
</reference>
<evidence type="ECO:0000256" key="6">
    <source>
        <dbReference type="ARBA" id="ARBA00023136"/>
    </source>
</evidence>
<evidence type="ECO:0000256" key="2">
    <source>
        <dbReference type="ARBA" id="ARBA00022448"/>
    </source>
</evidence>
<evidence type="ECO:0000256" key="9">
    <source>
        <dbReference type="ARBA" id="ARBA00025752"/>
    </source>
</evidence>
<comment type="similarity">
    <text evidence="9">Belongs to the auxin efflux carrier (TC 2.A.69.2) family.</text>
</comment>
<evidence type="ECO:0000256" key="4">
    <source>
        <dbReference type="ARBA" id="ARBA00022824"/>
    </source>
</evidence>
<dbReference type="GO" id="GO:0005789">
    <property type="term" value="C:endoplasmic reticulum membrane"/>
    <property type="evidence" value="ECO:0007669"/>
    <property type="project" value="UniProtKB-SubCell"/>
</dbReference>
<keyword evidence="4" id="KW-0256">Endoplasmic reticulum</keyword>
<evidence type="ECO:0000256" key="10">
    <source>
        <dbReference type="SAM" id="Phobius"/>
    </source>
</evidence>
<keyword evidence="6 10" id="KW-0472">Membrane</keyword>
<feature type="transmembrane region" description="Helical" evidence="10">
    <location>
        <begin position="148"/>
        <end position="169"/>
    </location>
</feature>
<evidence type="ECO:0000313" key="12">
    <source>
        <dbReference type="Proteomes" id="UP001603857"/>
    </source>
</evidence>
<dbReference type="PANTHER" id="PTHR31651">
    <property type="match status" value="1"/>
</dbReference>
<keyword evidence="12" id="KW-1185">Reference proteome</keyword>
<evidence type="ECO:0000313" key="11">
    <source>
        <dbReference type="EMBL" id="KAL2348709.1"/>
    </source>
</evidence>
<dbReference type="AlphaFoldDB" id="A0ABD1NKR7"/>
<name>A0ABD1NKR7_9FABA</name>
<evidence type="ECO:0000256" key="1">
    <source>
        <dbReference type="ARBA" id="ARBA00004477"/>
    </source>
</evidence>
<dbReference type="Proteomes" id="UP001603857">
    <property type="component" value="Unassembled WGS sequence"/>
</dbReference>
<feature type="transmembrane region" description="Helical" evidence="10">
    <location>
        <begin position="44"/>
        <end position="62"/>
    </location>
</feature>
<comment type="subcellular location">
    <subcellularLocation>
        <location evidence="1">Endoplasmic reticulum membrane</location>
        <topology evidence="1">Multi-pass membrane protein</topology>
    </subcellularLocation>
</comment>
<proteinExistence type="inferred from homology"/>
<comment type="function">
    <text evidence="8">Involved in cellular auxin homeostasis by regulating auxin metabolism. Regulates intracellular auxin accumulation at the endoplasmic reticulum and thus auxin availability for nuclear auxin signaling.</text>
</comment>
<evidence type="ECO:0000256" key="3">
    <source>
        <dbReference type="ARBA" id="ARBA00022692"/>
    </source>
</evidence>
<keyword evidence="5 10" id="KW-1133">Transmembrane helix</keyword>
<feature type="transmembrane region" description="Helical" evidence="10">
    <location>
        <begin position="12"/>
        <end position="32"/>
    </location>
</feature>
<dbReference type="InterPro" id="IPR004776">
    <property type="entry name" value="Mem_transp_PIN-like"/>
</dbReference>
<feature type="transmembrane region" description="Helical" evidence="10">
    <location>
        <begin position="74"/>
        <end position="95"/>
    </location>
</feature>
<accession>A0ABD1NKR7</accession>
<keyword evidence="3 10" id="KW-0812">Transmembrane</keyword>
<comment type="caution">
    <text evidence="11">The sequence shown here is derived from an EMBL/GenBank/DDBJ whole genome shotgun (WGS) entry which is preliminary data.</text>
</comment>
<evidence type="ECO:0008006" key="13">
    <source>
        <dbReference type="Google" id="ProtNLM"/>
    </source>
</evidence>
<feature type="transmembrane region" description="Helical" evidence="10">
    <location>
        <begin position="107"/>
        <end position="128"/>
    </location>
</feature>
<dbReference type="InterPro" id="IPR045033">
    <property type="entry name" value="PILS1/3/4/5/7"/>
</dbReference>
<sequence>MGFLELMEVASMPVIQVLLISALGALMATQYFDNLLSADTRKALNKIVFLVFTPSLVFASFAKSVSLEDMISWWFMPVNVGLTFLIGGILGWILVKLLKPNLKVEGLIIAACSSGNMGNLPIVIIPAICDEKGGPFGARDVCHSNALSYASFSMALGGVFIWTYTFQVIRSRSKKFKALEAAEILKLPNRDLDANEATHLLKDKVSENTVEVPPLTCVGDTENQIVRIVDQDQTIVSNKGTESFWHKMVEVVSQLVAELMSPPVMATFLGFLFGAVRWLRSIIVGDNAPLHVIQDTLQLLGEGTIPCITLLLGGNLSQGLKSSSVNPLTLISIIIARLFVLPVIGFFIVREAAKLGLLPVDPLFQYVLVMQYAMPPAMNISTMAQLFDVGNEECSVILLWTYGAAAIALTSWSTFLLWALS</sequence>
<keyword evidence="2" id="KW-0813">Transport</keyword>
<protein>
    <recommendedName>
        <fullName evidence="13">Auxin efflux carrier family protein</fullName>
    </recommendedName>
</protein>